<evidence type="ECO:0000313" key="2">
    <source>
        <dbReference type="Proteomes" id="UP000034410"/>
    </source>
</evidence>
<dbReference type="Proteomes" id="UP000034410">
    <property type="component" value="Chromosome"/>
</dbReference>
<organism evidence="1 2">
    <name type="scientific">Sedimenticola thiotaurini</name>
    <dbReference type="NCBI Taxonomy" id="1543721"/>
    <lineage>
        <taxon>Bacteria</taxon>
        <taxon>Pseudomonadati</taxon>
        <taxon>Pseudomonadota</taxon>
        <taxon>Gammaproteobacteria</taxon>
        <taxon>Chromatiales</taxon>
        <taxon>Sedimenticolaceae</taxon>
        <taxon>Sedimenticola</taxon>
    </lineage>
</organism>
<name>A0A0F7K4F2_9GAMM</name>
<accession>A0A0F7K4F2</accession>
<keyword evidence="2" id="KW-1185">Reference proteome</keyword>
<dbReference type="AlphaFoldDB" id="A0A0F7K4F2"/>
<protein>
    <submittedName>
        <fullName evidence="1">Uncharacterized protein</fullName>
    </submittedName>
</protein>
<evidence type="ECO:0000313" key="1">
    <source>
        <dbReference type="EMBL" id="AKH21858.1"/>
    </source>
</evidence>
<gene>
    <name evidence="1" type="ORF">AAY24_17635</name>
</gene>
<proteinExistence type="predicted"/>
<reference evidence="1 2" key="1">
    <citation type="journal article" date="2015" name="Genome Announc.">
        <title>Complete Genome Sequence of Sedimenticola thiotaurini Strain SIP-G1, a Polyphosphate- and Polyhydroxyalkanoate-Accumulating Sulfur-Oxidizing Gammaproteobacterium Isolated from Salt Marsh Sediments.</title>
        <authorList>
            <person name="Flood B.E."/>
            <person name="Jones D.S."/>
            <person name="Bailey J.V."/>
        </authorList>
    </citation>
    <scope>NUCLEOTIDE SEQUENCE [LARGE SCALE GENOMIC DNA]</scope>
    <source>
        <strain evidence="1 2">SIP-G1</strain>
    </source>
</reference>
<dbReference type="KEGG" id="seds:AAY24_17635"/>
<sequence>MLLRWYIVVWSGFNAVNTYQQHCYTPLYSGLQITNFYIIERADSLLFFGLSIRMMAESTLYKIRYYKAG</sequence>
<dbReference type="EMBL" id="CP011412">
    <property type="protein sequence ID" value="AKH21858.1"/>
    <property type="molecule type" value="Genomic_DNA"/>
</dbReference>